<name>A0A2S8IU94_RHOOP</name>
<proteinExistence type="predicted"/>
<dbReference type="InterPro" id="IPR055268">
    <property type="entry name" value="PCB-like"/>
</dbReference>
<evidence type="ECO:0000256" key="1">
    <source>
        <dbReference type="SAM" id="MobiDB-lite"/>
    </source>
</evidence>
<feature type="region of interest" description="Disordered" evidence="1">
    <location>
        <begin position="1"/>
        <end position="21"/>
    </location>
</feature>
<dbReference type="InterPro" id="IPR000891">
    <property type="entry name" value="PYR_CT"/>
</dbReference>
<dbReference type="PANTHER" id="PTHR43778">
    <property type="entry name" value="PYRUVATE CARBOXYLASE"/>
    <property type="match status" value="1"/>
</dbReference>
<organism evidence="3 4">
    <name type="scientific">Rhodococcus opacus</name>
    <name type="common">Nocardia opaca</name>
    <dbReference type="NCBI Taxonomy" id="37919"/>
    <lineage>
        <taxon>Bacteria</taxon>
        <taxon>Bacillati</taxon>
        <taxon>Actinomycetota</taxon>
        <taxon>Actinomycetes</taxon>
        <taxon>Mycobacteriales</taxon>
        <taxon>Nocardiaceae</taxon>
        <taxon>Rhodococcus</taxon>
    </lineage>
</organism>
<dbReference type="InterPro" id="IPR013785">
    <property type="entry name" value="Aldolase_TIM"/>
</dbReference>
<dbReference type="Gene3D" id="3.20.20.70">
    <property type="entry name" value="Aldolase class I"/>
    <property type="match status" value="1"/>
</dbReference>
<evidence type="ECO:0000313" key="4">
    <source>
        <dbReference type="Proteomes" id="UP000239290"/>
    </source>
</evidence>
<reference evidence="4" key="1">
    <citation type="submission" date="2018-02" db="EMBL/GenBank/DDBJ databases">
        <title>Draft genome sequencing of Rhodococcus opacus KU647198.</title>
        <authorList>
            <person name="Zheng B.-X."/>
        </authorList>
    </citation>
    <scope>NUCLEOTIDE SEQUENCE [LARGE SCALE GENOMIC DNA]</scope>
    <source>
        <strain evidence="4">04-OD7</strain>
    </source>
</reference>
<accession>A0A2S8IU94</accession>
<protein>
    <recommendedName>
        <fullName evidence="2">Pyruvate carboxyltransferase domain-containing protein</fullName>
    </recommendedName>
</protein>
<dbReference type="GO" id="GO:0005737">
    <property type="term" value="C:cytoplasm"/>
    <property type="evidence" value="ECO:0007669"/>
    <property type="project" value="TreeGrafter"/>
</dbReference>
<dbReference type="EMBL" id="PUIO01000050">
    <property type="protein sequence ID" value="PQP18361.1"/>
    <property type="molecule type" value="Genomic_DNA"/>
</dbReference>
<evidence type="ECO:0000259" key="2">
    <source>
        <dbReference type="PROSITE" id="PS50991"/>
    </source>
</evidence>
<dbReference type="SUPFAM" id="SSF51569">
    <property type="entry name" value="Aldolase"/>
    <property type="match status" value="1"/>
</dbReference>
<dbReference type="GO" id="GO:0006094">
    <property type="term" value="P:gluconeogenesis"/>
    <property type="evidence" value="ECO:0007669"/>
    <property type="project" value="TreeGrafter"/>
</dbReference>
<dbReference type="Proteomes" id="UP000239290">
    <property type="component" value="Unassembled WGS sequence"/>
</dbReference>
<gene>
    <name evidence="3" type="ORF">C5613_32525</name>
</gene>
<evidence type="ECO:0000313" key="3">
    <source>
        <dbReference type="EMBL" id="PQP18361.1"/>
    </source>
</evidence>
<dbReference type="PANTHER" id="PTHR43778:SF2">
    <property type="entry name" value="PYRUVATE CARBOXYLASE, MITOCHONDRIAL"/>
    <property type="match status" value="1"/>
</dbReference>
<sequence length="494" mass="52056">MGRGHLPSPVPHRGGSIGMSNHQITFTDTSLTDGQAAVWAGALDNRMVLAPAAALSSSGLAAVEVLSPAVLDQCLARDEHPLQRVELAHRHYGPVPLRATVNLLTGHGRPGADVLGPTAIDGWLTALAAAGLRQVVLLDPLLDLVRLKAALESATTAGLTAIAALPYTADDGVSDETYAERAASLVAAGADRVMLRDESGVLTPDRAHTLVPALVSALGDTPLDLHTRCHTALGTVVALEAGRLGVRGIDTALPSVANGASLPSLPSLIRVLRRDDVQDLPDLDALLSADAILAGIADQEGFPAATPWPFDLATYVHQLPGEVAADVRSALRERGRWADLHEFAAECAAVRRDMGSPPMVAPFARAIAEQAMCHFGGEQRYETLRPVLRRLLQSVYGAVDGDQRVDLQARVGSVLTSESDSPTAEADLAADEDVLLAWIAGVTVATVPRRVDVQPYEALTPYESLTRGLLERAGRYATLTVSAPGLRIHLQQEG</sequence>
<feature type="domain" description="Pyruvate carboxyltransferase" evidence="2">
    <location>
        <begin position="24"/>
        <end position="287"/>
    </location>
</feature>
<dbReference type="AlphaFoldDB" id="A0A2S8IU94"/>
<dbReference type="SUPFAM" id="SSF89000">
    <property type="entry name" value="post-HMGL domain-like"/>
    <property type="match status" value="1"/>
</dbReference>
<dbReference type="PROSITE" id="PS50991">
    <property type="entry name" value="PYR_CT"/>
    <property type="match status" value="1"/>
</dbReference>
<comment type="caution">
    <text evidence="3">The sequence shown here is derived from an EMBL/GenBank/DDBJ whole genome shotgun (WGS) entry which is preliminary data.</text>
</comment>
<dbReference type="GO" id="GO:0004736">
    <property type="term" value="F:pyruvate carboxylase activity"/>
    <property type="evidence" value="ECO:0007669"/>
    <property type="project" value="TreeGrafter"/>
</dbReference>